<dbReference type="CDD" id="cd01949">
    <property type="entry name" value="GGDEF"/>
    <property type="match status" value="1"/>
</dbReference>
<dbReference type="Pfam" id="PF02743">
    <property type="entry name" value="dCache_1"/>
    <property type="match status" value="1"/>
</dbReference>
<evidence type="ECO:0000256" key="2">
    <source>
        <dbReference type="ARBA" id="ARBA00012528"/>
    </source>
</evidence>
<dbReference type="Pfam" id="PF00990">
    <property type="entry name" value="GGDEF"/>
    <property type="match status" value="1"/>
</dbReference>
<evidence type="ECO:0000256" key="4">
    <source>
        <dbReference type="ARBA" id="ARBA00022692"/>
    </source>
</evidence>
<dbReference type="SMART" id="SM00267">
    <property type="entry name" value="GGDEF"/>
    <property type="match status" value="1"/>
</dbReference>
<dbReference type="SUPFAM" id="SSF55073">
    <property type="entry name" value="Nucleotide cyclase"/>
    <property type="match status" value="1"/>
</dbReference>
<feature type="domain" description="GGDEF" evidence="9">
    <location>
        <begin position="359"/>
        <end position="495"/>
    </location>
</feature>
<organism evidence="10 11">
    <name type="scientific">Robbsia betulipollinis</name>
    <dbReference type="NCBI Taxonomy" id="2981849"/>
    <lineage>
        <taxon>Bacteria</taxon>
        <taxon>Pseudomonadati</taxon>
        <taxon>Pseudomonadota</taxon>
        <taxon>Betaproteobacteria</taxon>
        <taxon>Burkholderiales</taxon>
        <taxon>Burkholderiaceae</taxon>
        <taxon>Robbsia</taxon>
    </lineage>
</organism>
<evidence type="ECO:0000256" key="6">
    <source>
        <dbReference type="ARBA" id="ARBA00023136"/>
    </source>
</evidence>
<dbReference type="InterPro" id="IPR029787">
    <property type="entry name" value="Nucleotide_cyclase"/>
</dbReference>
<dbReference type="CDD" id="cd12914">
    <property type="entry name" value="PDC1_DGC_like"/>
    <property type="match status" value="1"/>
</dbReference>
<accession>A0ABT3ZH79</accession>
<evidence type="ECO:0000256" key="3">
    <source>
        <dbReference type="ARBA" id="ARBA00022475"/>
    </source>
</evidence>
<reference evidence="10" key="1">
    <citation type="submission" date="2022-11" db="EMBL/GenBank/DDBJ databases">
        <title>Robbsia betulipollinis sp. nov., isolated from pollen of birch (Betula pendula).</title>
        <authorList>
            <person name="Shi H."/>
            <person name="Ambika Manirajan B."/>
            <person name="Ratering S."/>
            <person name="Geissler-Plaum R."/>
            <person name="Schnell S."/>
        </authorList>
    </citation>
    <scope>NUCLEOTIDE SEQUENCE</scope>
    <source>
        <strain evidence="10">Bb-Pol-6</strain>
    </source>
</reference>
<sequence>MKRIRAVTARHPRRTLVFSASLCIVMALLSVLTLWQQWLDARDHAVETSVNVLTIIQKDIERNIELYDLSLQAAAAGVLDPTVMRLPNRLRDAILFDASARASDLGSLFVLDRQGNVLVDCKNDPPKAVNLADRDFFKVHVNDPDRGLFVSQPVVSRLAPGQRAIVLSRRVTAADGSFAGVAGIGIKLSYFARLFSSVKLHSTSAVALLNDKGMFLTRMPPNVKFSPGQSSVGPALLASMSAHGEGTITRTAAMDGVERLYVFRHLPQFGMIIVVAPSTEDVFGAWRSRAAIVAVLMVVFSAALLFVSVLLSVELRDRMTGEAAMRALARTDSLTGLATRRVFDETIRREWAIARRSARPLTLVFIDVDHFKSFNDAYGHMAGDEALVRIAGILAAGLRYGSDIATRYGGEEFVLVLADTTEEVGALIAERIRATVEDCGIPHVGSPLGHLTISLGIASYNGASAGRTEELVKRADQSLYRAKQNGRNRVASGGLVAA</sequence>
<protein>
    <recommendedName>
        <fullName evidence="2">diguanylate cyclase</fullName>
        <ecNumber evidence="2">2.7.7.65</ecNumber>
    </recommendedName>
</protein>
<keyword evidence="11" id="KW-1185">Reference proteome</keyword>
<evidence type="ECO:0000256" key="5">
    <source>
        <dbReference type="ARBA" id="ARBA00022989"/>
    </source>
</evidence>
<dbReference type="Proteomes" id="UP001082899">
    <property type="component" value="Unassembled WGS sequence"/>
</dbReference>
<dbReference type="NCBIfam" id="TIGR00254">
    <property type="entry name" value="GGDEF"/>
    <property type="match status" value="1"/>
</dbReference>
<dbReference type="Gene3D" id="3.30.70.270">
    <property type="match status" value="1"/>
</dbReference>
<keyword evidence="5 8" id="KW-1133">Transmembrane helix</keyword>
<dbReference type="InterPro" id="IPR050469">
    <property type="entry name" value="Diguanylate_Cyclase"/>
</dbReference>
<dbReference type="PROSITE" id="PS50887">
    <property type="entry name" value="GGDEF"/>
    <property type="match status" value="1"/>
</dbReference>
<keyword evidence="4 8" id="KW-0812">Transmembrane</keyword>
<feature type="transmembrane region" description="Helical" evidence="8">
    <location>
        <begin position="16"/>
        <end position="35"/>
    </location>
</feature>
<feature type="transmembrane region" description="Helical" evidence="8">
    <location>
        <begin position="290"/>
        <end position="311"/>
    </location>
</feature>
<dbReference type="EMBL" id="JAPMXC010000001">
    <property type="protein sequence ID" value="MCY0385777.1"/>
    <property type="molecule type" value="Genomic_DNA"/>
</dbReference>
<keyword evidence="10" id="KW-0548">Nucleotidyltransferase</keyword>
<dbReference type="PANTHER" id="PTHR45138:SF9">
    <property type="entry name" value="DIGUANYLATE CYCLASE DGCM-RELATED"/>
    <property type="match status" value="1"/>
</dbReference>
<gene>
    <name evidence="10" type="ORF">OVY01_00675</name>
</gene>
<evidence type="ECO:0000256" key="7">
    <source>
        <dbReference type="ARBA" id="ARBA00034247"/>
    </source>
</evidence>
<proteinExistence type="predicted"/>
<evidence type="ECO:0000256" key="1">
    <source>
        <dbReference type="ARBA" id="ARBA00004651"/>
    </source>
</evidence>
<comment type="catalytic activity">
    <reaction evidence="7">
        <text>2 GTP = 3',3'-c-di-GMP + 2 diphosphate</text>
        <dbReference type="Rhea" id="RHEA:24898"/>
        <dbReference type="ChEBI" id="CHEBI:33019"/>
        <dbReference type="ChEBI" id="CHEBI:37565"/>
        <dbReference type="ChEBI" id="CHEBI:58805"/>
        <dbReference type="EC" id="2.7.7.65"/>
    </reaction>
</comment>
<name>A0ABT3ZH79_9BURK</name>
<dbReference type="CDD" id="cd12915">
    <property type="entry name" value="PDC2_DGC_like"/>
    <property type="match status" value="1"/>
</dbReference>
<dbReference type="EC" id="2.7.7.65" evidence="2"/>
<dbReference type="RefSeq" id="WP_267844896.1">
    <property type="nucleotide sequence ID" value="NZ_JAPMXC010000001.1"/>
</dbReference>
<dbReference type="Gene3D" id="3.30.450.20">
    <property type="entry name" value="PAS domain"/>
    <property type="match status" value="2"/>
</dbReference>
<keyword evidence="10" id="KW-0808">Transferase</keyword>
<comment type="caution">
    <text evidence="10">The sequence shown here is derived from an EMBL/GenBank/DDBJ whole genome shotgun (WGS) entry which is preliminary data.</text>
</comment>
<dbReference type="InterPro" id="IPR043128">
    <property type="entry name" value="Rev_trsase/Diguanyl_cyclase"/>
</dbReference>
<evidence type="ECO:0000259" key="9">
    <source>
        <dbReference type="PROSITE" id="PS50887"/>
    </source>
</evidence>
<keyword evidence="6 8" id="KW-0472">Membrane</keyword>
<dbReference type="InterPro" id="IPR000160">
    <property type="entry name" value="GGDEF_dom"/>
</dbReference>
<dbReference type="PANTHER" id="PTHR45138">
    <property type="entry name" value="REGULATORY COMPONENTS OF SENSORY TRANSDUCTION SYSTEM"/>
    <property type="match status" value="1"/>
</dbReference>
<comment type="subcellular location">
    <subcellularLocation>
        <location evidence="1">Cell membrane</location>
        <topology evidence="1">Multi-pass membrane protein</topology>
    </subcellularLocation>
</comment>
<evidence type="ECO:0000313" key="11">
    <source>
        <dbReference type="Proteomes" id="UP001082899"/>
    </source>
</evidence>
<evidence type="ECO:0000313" key="10">
    <source>
        <dbReference type="EMBL" id="MCY0385777.1"/>
    </source>
</evidence>
<dbReference type="InterPro" id="IPR033479">
    <property type="entry name" value="dCache_1"/>
</dbReference>
<keyword evidence="3" id="KW-1003">Cell membrane</keyword>
<evidence type="ECO:0000256" key="8">
    <source>
        <dbReference type="SAM" id="Phobius"/>
    </source>
</evidence>
<dbReference type="GO" id="GO:0052621">
    <property type="term" value="F:diguanylate cyclase activity"/>
    <property type="evidence" value="ECO:0007669"/>
    <property type="project" value="UniProtKB-EC"/>
</dbReference>